<evidence type="ECO:0000256" key="6">
    <source>
        <dbReference type="ARBA" id="ARBA00023136"/>
    </source>
</evidence>
<sequence>MPSDAPSDRDATPDSYVQRAELLADLGRYDEAAGELDDALALDPGHPAAYAMLANVRLAAGQPTDALSAADAAVTAAPGSVPALVSRAMALADLRRHAEAAQVADEILRLGPADPYAQRSAAAILADSRNGQAALDAAWRAAQLAPTEPLSHLVLALVAGGLELFDLAERAYREALRLDPTLEQARDEPGVVRMARRRYAGALERLSEGAVFRPAPTFAPAPEPETRRVVDAVRRVVLFGAGYGLVAAVLVAFVAAAGGAGSRLLAGVLAVVGLAGLGVIAVRLRRTMDKRLMAAVLAPPALILLYAFTGTPWPLVLAIVAATLAELAVVLRRE</sequence>
<dbReference type="InterPro" id="IPR011990">
    <property type="entry name" value="TPR-like_helical_dom_sf"/>
</dbReference>
<evidence type="ECO:0000256" key="5">
    <source>
        <dbReference type="ARBA" id="ARBA00022989"/>
    </source>
</evidence>
<reference evidence="10 11" key="2">
    <citation type="submission" date="2020-03" db="EMBL/GenBank/DDBJ databases">
        <authorList>
            <person name="Ichikawa N."/>
            <person name="Kimura A."/>
            <person name="Kitahashi Y."/>
            <person name="Uohara A."/>
        </authorList>
    </citation>
    <scope>NUCLEOTIDE SEQUENCE [LARGE SCALE GENOMIC DNA]</scope>
    <source>
        <strain evidence="10 11">NBRC 108638</strain>
    </source>
</reference>
<protein>
    <submittedName>
        <fullName evidence="10">Uncharacterized protein</fullName>
    </submittedName>
</protein>
<keyword evidence="4 8" id="KW-0802">TPR repeat</keyword>
<keyword evidence="2 9" id="KW-0812">Transmembrane</keyword>
<dbReference type="PROSITE" id="PS50005">
    <property type="entry name" value="TPR"/>
    <property type="match status" value="1"/>
</dbReference>
<proteinExistence type="inferred from homology"/>
<dbReference type="RefSeq" id="WP_173078154.1">
    <property type="nucleotide sequence ID" value="NZ_BAABJB010000062.1"/>
</dbReference>
<dbReference type="EMBL" id="BLPG01000001">
    <property type="protein sequence ID" value="GFJ90906.1"/>
    <property type="molecule type" value="Genomic_DNA"/>
</dbReference>
<dbReference type="Proteomes" id="UP000482960">
    <property type="component" value="Unassembled WGS sequence"/>
</dbReference>
<evidence type="ECO:0000256" key="2">
    <source>
        <dbReference type="ARBA" id="ARBA00022692"/>
    </source>
</evidence>
<dbReference type="SUPFAM" id="SSF48452">
    <property type="entry name" value="TPR-like"/>
    <property type="match status" value="1"/>
</dbReference>
<dbReference type="Gene3D" id="1.25.40.10">
    <property type="entry name" value="Tetratricopeptide repeat domain"/>
    <property type="match status" value="1"/>
</dbReference>
<name>A0A6V8LA08_9ACTN</name>
<dbReference type="Pfam" id="PF13181">
    <property type="entry name" value="TPR_8"/>
    <property type="match status" value="1"/>
</dbReference>
<keyword evidence="5 9" id="KW-1133">Transmembrane helix</keyword>
<evidence type="ECO:0000256" key="1">
    <source>
        <dbReference type="ARBA" id="ARBA00004167"/>
    </source>
</evidence>
<comment type="caution">
    <text evidence="10">The sequence shown here is derived from an EMBL/GenBank/DDBJ whole genome shotgun (WGS) entry which is preliminary data.</text>
</comment>
<keyword evidence="3" id="KW-0677">Repeat</keyword>
<evidence type="ECO:0000313" key="11">
    <source>
        <dbReference type="Proteomes" id="UP000482960"/>
    </source>
</evidence>
<organism evidence="10 11">
    <name type="scientific">Phytohabitans rumicis</name>
    <dbReference type="NCBI Taxonomy" id="1076125"/>
    <lineage>
        <taxon>Bacteria</taxon>
        <taxon>Bacillati</taxon>
        <taxon>Actinomycetota</taxon>
        <taxon>Actinomycetes</taxon>
        <taxon>Micromonosporales</taxon>
        <taxon>Micromonosporaceae</taxon>
    </lineage>
</organism>
<evidence type="ECO:0000313" key="10">
    <source>
        <dbReference type="EMBL" id="GFJ90906.1"/>
    </source>
</evidence>
<comment type="subcellular location">
    <subcellularLocation>
        <location evidence="1">Membrane</location>
        <topology evidence="1">Single-pass membrane protein</topology>
    </subcellularLocation>
</comment>
<evidence type="ECO:0000256" key="9">
    <source>
        <dbReference type="SAM" id="Phobius"/>
    </source>
</evidence>
<feature type="transmembrane region" description="Helical" evidence="9">
    <location>
        <begin position="264"/>
        <end position="284"/>
    </location>
</feature>
<dbReference type="AlphaFoldDB" id="A0A6V8LA08"/>
<accession>A0A6V8LA08</accession>
<dbReference type="PANTHER" id="PTHR46208:SF1">
    <property type="entry name" value="MITOCHONDRIAL IMPORT RECEPTOR SUBUNIT TOM70"/>
    <property type="match status" value="1"/>
</dbReference>
<evidence type="ECO:0000256" key="4">
    <source>
        <dbReference type="ARBA" id="ARBA00022803"/>
    </source>
</evidence>
<evidence type="ECO:0000256" key="7">
    <source>
        <dbReference type="ARBA" id="ARBA00038030"/>
    </source>
</evidence>
<reference evidence="10 11" key="1">
    <citation type="submission" date="2020-03" db="EMBL/GenBank/DDBJ databases">
        <title>Whole genome shotgun sequence of Phytohabitans rumicis NBRC 108638.</title>
        <authorList>
            <person name="Komaki H."/>
            <person name="Tamura T."/>
        </authorList>
    </citation>
    <scope>NUCLEOTIDE SEQUENCE [LARGE SCALE GENOMIC DNA]</scope>
    <source>
        <strain evidence="10 11">NBRC 108638</strain>
    </source>
</reference>
<keyword evidence="6 9" id="KW-0472">Membrane</keyword>
<dbReference type="PANTHER" id="PTHR46208">
    <property type="entry name" value="MITOCHONDRIAL IMPORT RECEPTOR SUBUNIT TOM70"/>
    <property type="match status" value="1"/>
</dbReference>
<feature type="transmembrane region" description="Helical" evidence="9">
    <location>
        <begin position="236"/>
        <end position="258"/>
    </location>
</feature>
<keyword evidence="11" id="KW-1185">Reference proteome</keyword>
<dbReference type="SMART" id="SM00028">
    <property type="entry name" value="TPR"/>
    <property type="match status" value="5"/>
</dbReference>
<feature type="repeat" description="TPR" evidence="8">
    <location>
        <begin position="13"/>
        <end position="46"/>
    </location>
</feature>
<comment type="similarity">
    <text evidence="7">Belongs to the Tom70 family.</text>
</comment>
<evidence type="ECO:0000256" key="3">
    <source>
        <dbReference type="ARBA" id="ARBA00022737"/>
    </source>
</evidence>
<dbReference type="Pfam" id="PF13432">
    <property type="entry name" value="TPR_16"/>
    <property type="match status" value="1"/>
</dbReference>
<dbReference type="GO" id="GO:0016020">
    <property type="term" value="C:membrane"/>
    <property type="evidence" value="ECO:0007669"/>
    <property type="project" value="UniProtKB-SubCell"/>
</dbReference>
<evidence type="ECO:0000256" key="8">
    <source>
        <dbReference type="PROSITE-ProRule" id="PRU00339"/>
    </source>
</evidence>
<gene>
    <name evidence="10" type="ORF">Prum_045480</name>
</gene>
<dbReference type="InterPro" id="IPR019734">
    <property type="entry name" value="TPR_rpt"/>
</dbReference>